<dbReference type="SUPFAM" id="SSF47923">
    <property type="entry name" value="Ypt/Rab-GAP domain of gyp1p"/>
    <property type="match status" value="2"/>
</dbReference>
<dbReference type="InterPro" id="IPR000195">
    <property type="entry name" value="Rab-GAP-TBC_dom"/>
</dbReference>
<accession>A0AAU9K5C0</accession>
<comment type="caution">
    <text evidence="2">The sequence shown here is derived from an EMBL/GenBank/DDBJ whole genome shotgun (WGS) entry which is preliminary data.</text>
</comment>
<dbReference type="Pfam" id="PF00566">
    <property type="entry name" value="RabGAP-TBC"/>
    <property type="match status" value="1"/>
</dbReference>
<evidence type="ECO:0000313" key="2">
    <source>
        <dbReference type="EMBL" id="CAG9333113.1"/>
    </source>
</evidence>
<dbReference type="Gene3D" id="1.10.8.270">
    <property type="entry name" value="putative rabgap domain of human tbc1 domain family member 14 like domains"/>
    <property type="match status" value="1"/>
</dbReference>
<evidence type="ECO:0000313" key="3">
    <source>
        <dbReference type="Proteomes" id="UP001162131"/>
    </source>
</evidence>
<organism evidence="2 3">
    <name type="scientific">Blepharisma stoltei</name>
    <dbReference type="NCBI Taxonomy" id="1481888"/>
    <lineage>
        <taxon>Eukaryota</taxon>
        <taxon>Sar</taxon>
        <taxon>Alveolata</taxon>
        <taxon>Ciliophora</taxon>
        <taxon>Postciliodesmatophora</taxon>
        <taxon>Heterotrichea</taxon>
        <taxon>Heterotrichida</taxon>
        <taxon>Blepharismidae</taxon>
        <taxon>Blepharisma</taxon>
    </lineage>
</organism>
<dbReference type="InterPro" id="IPR035969">
    <property type="entry name" value="Rab-GAP_TBC_sf"/>
</dbReference>
<dbReference type="AlphaFoldDB" id="A0AAU9K5C0"/>
<sequence>MKCGHSTEMLAFSKDETIPEEQIILNPGESLKPLEPAHSPQCNCNNKNILRRTYRLFLKRKEQPQGCINSIKLSEKVKITDAEISYYYILNQTKIDCQGYNDASCQITLDVERTYNDIPYFSQGNGKIILKRMLLAYAKYNPNLGYVQGMNLIAAALLWHTSEIHAFWLLVSLINDFDLTALFLPGFPGLEKHCHVADFMLIEYLPALYEHLSRHGIMTQMIMIEWCLTLFTSVIPLDDTIWFFNKFIKHRWVFFYKVFLEVLERLEEKIIRCNSAAAILKIIQKRRNTRQIWDEFLSEMEKPREKLTWEKLIKHAKEKTINEVCIKYLLGQFYNIS</sequence>
<feature type="domain" description="Rab-GAP TBC" evidence="1">
    <location>
        <begin position="1"/>
        <end position="251"/>
    </location>
</feature>
<dbReference type="Proteomes" id="UP001162131">
    <property type="component" value="Unassembled WGS sequence"/>
</dbReference>
<gene>
    <name evidence="2" type="ORF">BSTOLATCC_MIC57933</name>
</gene>
<reference evidence="2" key="1">
    <citation type="submission" date="2021-09" db="EMBL/GenBank/DDBJ databases">
        <authorList>
            <consortium name="AG Swart"/>
            <person name="Singh M."/>
            <person name="Singh A."/>
            <person name="Seah K."/>
            <person name="Emmerich C."/>
        </authorList>
    </citation>
    <scope>NUCLEOTIDE SEQUENCE</scope>
    <source>
        <strain evidence="2">ATCC30299</strain>
    </source>
</reference>
<dbReference type="EMBL" id="CAJZBQ010000056">
    <property type="protein sequence ID" value="CAG9333113.1"/>
    <property type="molecule type" value="Genomic_DNA"/>
</dbReference>
<name>A0AAU9K5C0_9CILI</name>
<dbReference type="GO" id="GO:0031267">
    <property type="term" value="F:small GTPase binding"/>
    <property type="evidence" value="ECO:0007669"/>
    <property type="project" value="TreeGrafter"/>
</dbReference>
<dbReference type="SMART" id="SM00164">
    <property type="entry name" value="TBC"/>
    <property type="match status" value="1"/>
</dbReference>
<dbReference type="PANTHER" id="PTHR47219">
    <property type="entry name" value="RAB GTPASE-ACTIVATING PROTEIN 1-LIKE"/>
    <property type="match status" value="1"/>
</dbReference>
<dbReference type="Gene3D" id="1.10.472.80">
    <property type="entry name" value="Ypt/Rab-GAP domain of gyp1p, domain 3"/>
    <property type="match status" value="1"/>
</dbReference>
<evidence type="ECO:0000259" key="1">
    <source>
        <dbReference type="PROSITE" id="PS50086"/>
    </source>
</evidence>
<dbReference type="PROSITE" id="PS50086">
    <property type="entry name" value="TBC_RABGAP"/>
    <property type="match status" value="1"/>
</dbReference>
<dbReference type="GO" id="GO:0005096">
    <property type="term" value="F:GTPase activator activity"/>
    <property type="evidence" value="ECO:0007669"/>
    <property type="project" value="TreeGrafter"/>
</dbReference>
<protein>
    <recommendedName>
        <fullName evidence="1">Rab-GAP TBC domain-containing protein</fullName>
    </recommendedName>
</protein>
<dbReference type="PANTHER" id="PTHR47219:SF9">
    <property type="entry name" value="GTPASE ACTIVATING PROTEIN AND CENTROSOME-ASSOCIATED, ISOFORM B"/>
    <property type="match status" value="1"/>
</dbReference>
<keyword evidence="3" id="KW-1185">Reference proteome</keyword>
<dbReference type="InterPro" id="IPR050302">
    <property type="entry name" value="Rab_GAP_TBC_domain"/>
</dbReference>
<proteinExistence type="predicted"/>